<keyword evidence="6" id="KW-0067">ATP-binding</keyword>
<protein>
    <recommendedName>
        <fullName evidence="1">non-specific serine/threonine protein kinase</fullName>
        <ecNumber evidence="1">2.7.11.1</ecNumber>
    </recommendedName>
</protein>
<dbReference type="Gene3D" id="1.10.510.10">
    <property type="entry name" value="Transferase(Phosphotransferase) domain 1"/>
    <property type="match status" value="1"/>
</dbReference>
<comment type="caution">
    <text evidence="10">The sequence shown here is derived from an EMBL/GenBank/DDBJ whole genome shotgun (WGS) entry which is preliminary data.</text>
</comment>
<comment type="catalytic activity">
    <reaction evidence="7">
        <text>L-threonyl-[protein] + ATP = O-phospho-L-threonyl-[protein] + ADP + H(+)</text>
        <dbReference type="Rhea" id="RHEA:46608"/>
        <dbReference type="Rhea" id="RHEA-COMP:11060"/>
        <dbReference type="Rhea" id="RHEA-COMP:11605"/>
        <dbReference type="ChEBI" id="CHEBI:15378"/>
        <dbReference type="ChEBI" id="CHEBI:30013"/>
        <dbReference type="ChEBI" id="CHEBI:30616"/>
        <dbReference type="ChEBI" id="CHEBI:61977"/>
        <dbReference type="ChEBI" id="CHEBI:456216"/>
        <dbReference type="EC" id="2.7.11.1"/>
    </reaction>
</comment>
<gene>
    <name evidence="10" type="ORF">EDB81DRAFT_906993</name>
</gene>
<evidence type="ECO:0000256" key="2">
    <source>
        <dbReference type="ARBA" id="ARBA00022527"/>
    </source>
</evidence>
<evidence type="ECO:0000313" key="10">
    <source>
        <dbReference type="EMBL" id="KAH7129124.1"/>
    </source>
</evidence>
<dbReference type="GO" id="GO:0000245">
    <property type="term" value="P:spliceosomal complex assembly"/>
    <property type="evidence" value="ECO:0007669"/>
    <property type="project" value="TreeGrafter"/>
</dbReference>
<evidence type="ECO:0000256" key="1">
    <source>
        <dbReference type="ARBA" id="ARBA00012513"/>
    </source>
</evidence>
<dbReference type="GO" id="GO:0005737">
    <property type="term" value="C:cytoplasm"/>
    <property type="evidence" value="ECO:0007669"/>
    <property type="project" value="TreeGrafter"/>
</dbReference>
<evidence type="ECO:0000256" key="6">
    <source>
        <dbReference type="ARBA" id="ARBA00022840"/>
    </source>
</evidence>
<keyword evidence="3" id="KW-0808">Transferase</keyword>
<dbReference type="EC" id="2.7.11.1" evidence="1"/>
<dbReference type="GO" id="GO:0050684">
    <property type="term" value="P:regulation of mRNA processing"/>
    <property type="evidence" value="ECO:0007669"/>
    <property type="project" value="TreeGrafter"/>
</dbReference>
<keyword evidence="5 10" id="KW-0418">Kinase</keyword>
<dbReference type="SMART" id="SM00220">
    <property type="entry name" value="S_TKc"/>
    <property type="match status" value="1"/>
</dbReference>
<dbReference type="PANTHER" id="PTHR47634">
    <property type="entry name" value="PROTEIN KINASE DOMAIN-CONTAINING PROTEIN-RELATED"/>
    <property type="match status" value="1"/>
</dbReference>
<dbReference type="OrthoDB" id="5979581at2759"/>
<dbReference type="SUPFAM" id="SSF56112">
    <property type="entry name" value="Protein kinase-like (PK-like)"/>
    <property type="match status" value="1"/>
</dbReference>
<evidence type="ECO:0000256" key="3">
    <source>
        <dbReference type="ARBA" id="ARBA00022679"/>
    </source>
</evidence>
<dbReference type="AlphaFoldDB" id="A0A9P9IS64"/>
<keyword evidence="11" id="KW-1185">Reference proteome</keyword>
<keyword evidence="2" id="KW-0723">Serine/threonine-protein kinase</keyword>
<proteinExistence type="predicted"/>
<dbReference type="PROSITE" id="PS50011">
    <property type="entry name" value="PROTEIN_KINASE_DOM"/>
    <property type="match status" value="1"/>
</dbReference>
<dbReference type="GO" id="GO:0005634">
    <property type="term" value="C:nucleus"/>
    <property type="evidence" value="ECO:0007669"/>
    <property type="project" value="TreeGrafter"/>
</dbReference>
<evidence type="ECO:0000256" key="5">
    <source>
        <dbReference type="ARBA" id="ARBA00022777"/>
    </source>
</evidence>
<evidence type="ECO:0000313" key="11">
    <source>
        <dbReference type="Proteomes" id="UP000738349"/>
    </source>
</evidence>
<sequence>MIDMACEAEVGRVDDAPADWGDFVCSDDEVDIEEVAELPEEYEQGLFYPICIGEVLAGNYRIKHKLGHSGFSTVWMAHDISDNRDVALKILRPGGAAGHTFLLRRADHDHYRVLVLPLQGPNLRDYSRDMSVVARWSAAKQLLQALRSLHDGGVVHGDLTSANVMCSLQLLETCSTTTEKYKYLGRPQKMPIPADPLWEEGQLVMSMSPRKSLIKQIHNASLSYSSDMWNYMCLMVKALGPVPAPWRDSYKGGGQCNESWYDQSRAPDPNWALEARVAQAGDDNCPMEQQLVLSILRKGLPYLPEDRLAAAQLLEDASFRAIMDMYGL</sequence>
<dbReference type="InterPro" id="IPR000719">
    <property type="entry name" value="Prot_kinase_dom"/>
</dbReference>
<evidence type="ECO:0000256" key="7">
    <source>
        <dbReference type="ARBA" id="ARBA00047899"/>
    </source>
</evidence>
<dbReference type="GO" id="GO:0004674">
    <property type="term" value="F:protein serine/threonine kinase activity"/>
    <property type="evidence" value="ECO:0007669"/>
    <property type="project" value="UniProtKB-KW"/>
</dbReference>
<dbReference type="Proteomes" id="UP000738349">
    <property type="component" value="Unassembled WGS sequence"/>
</dbReference>
<organism evidence="10 11">
    <name type="scientific">Dactylonectria macrodidyma</name>
    <dbReference type="NCBI Taxonomy" id="307937"/>
    <lineage>
        <taxon>Eukaryota</taxon>
        <taxon>Fungi</taxon>
        <taxon>Dikarya</taxon>
        <taxon>Ascomycota</taxon>
        <taxon>Pezizomycotina</taxon>
        <taxon>Sordariomycetes</taxon>
        <taxon>Hypocreomycetidae</taxon>
        <taxon>Hypocreales</taxon>
        <taxon>Nectriaceae</taxon>
        <taxon>Dactylonectria</taxon>
    </lineage>
</organism>
<evidence type="ECO:0000256" key="4">
    <source>
        <dbReference type="ARBA" id="ARBA00022741"/>
    </source>
</evidence>
<dbReference type="Gene3D" id="3.30.200.20">
    <property type="entry name" value="Phosphorylase Kinase, domain 1"/>
    <property type="match status" value="1"/>
</dbReference>
<dbReference type="InterPro" id="IPR011009">
    <property type="entry name" value="Kinase-like_dom_sf"/>
</dbReference>
<dbReference type="GO" id="GO:0005524">
    <property type="term" value="F:ATP binding"/>
    <property type="evidence" value="ECO:0007669"/>
    <property type="project" value="UniProtKB-KW"/>
</dbReference>
<feature type="domain" description="Protein kinase" evidence="9">
    <location>
        <begin position="60"/>
        <end position="319"/>
    </location>
</feature>
<dbReference type="PANTHER" id="PTHR47634:SF9">
    <property type="entry name" value="PROTEIN KINASE DOMAIN-CONTAINING PROTEIN-RELATED"/>
    <property type="match status" value="1"/>
</dbReference>
<accession>A0A9P9IS64</accession>
<name>A0A9P9IS64_9HYPO</name>
<evidence type="ECO:0000256" key="8">
    <source>
        <dbReference type="ARBA" id="ARBA00048679"/>
    </source>
</evidence>
<dbReference type="EMBL" id="JAGMUV010000018">
    <property type="protein sequence ID" value="KAH7129124.1"/>
    <property type="molecule type" value="Genomic_DNA"/>
</dbReference>
<reference evidence="10" key="1">
    <citation type="journal article" date="2021" name="Nat. Commun.">
        <title>Genetic determinants of endophytism in the Arabidopsis root mycobiome.</title>
        <authorList>
            <person name="Mesny F."/>
            <person name="Miyauchi S."/>
            <person name="Thiergart T."/>
            <person name="Pickel B."/>
            <person name="Atanasova L."/>
            <person name="Karlsson M."/>
            <person name="Huettel B."/>
            <person name="Barry K.W."/>
            <person name="Haridas S."/>
            <person name="Chen C."/>
            <person name="Bauer D."/>
            <person name="Andreopoulos W."/>
            <person name="Pangilinan J."/>
            <person name="LaButti K."/>
            <person name="Riley R."/>
            <person name="Lipzen A."/>
            <person name="Clum A."/>
            <person name="Drula E."/>
            <person name="Henrissat B."/>
            <person name="Kohler A."/>
            <person name="Grigoriev I.V."/>
            <person name="Martin F.M."/>
            <person name="Hacquard S."/>
        </authorList>
    </citation>
    <scope>NUCLEOTIDE SEQUENCE</scope>
    <source>
        <strain evidence="10">MPI-CAGE-AT-0147</strain>
    </source>
</reference>
<keyword evidence="4" id="KW-0547">Nucleotide-binding</keyword>
<comment type="catalytic activity">
    <reaction evidence="8">
        <text>L-seryl-[protein] + ATP = O-phospho-L-seryl-[protein] + ADP + H(+)</text>
        <dbReference type="Rhea" id="RHEA:17989"/>
        <dbReference type="Rhea" id="RHEA-COMP:9863"/>
        <dbReference type="Rhea" id="RHEA-COMP:11604"/>
        <dbReference type="ChEBI" id="CHEBI:15378"/>
        <dbReference type="ChEBI" id="CHEBI:29999"/>
        <dbReference type="ChEBI" id="CHEBI:30616"/>
        <dbReference type="ChEBI" id="CHEBI:83421"/>
        <dbReference type="ChEBI" id="CHEBI:456216"/>
        <dbReference type="EC" id="2.7.11.1"/>
    </reaction>
</comment>
<evidence type="ECO:0000259" key="9">
    <source>
        <dbReference type="PROSITE" id="PS50011"/>
    </source>
</evidence>
<dbReference type="InterPro" id="IPR051334">
    <property type="entry name" value="SRPK"/>
</dbReference>